<reference evidence="2 3" key="1">
    <citation type="submission" date="2020-08" db="EMBL/GenBank/DDBJ databases">
        <title>Genomic Encyclopedia of Type Strains, Phase IV (KMG-IV): sequencing the most valuable type-strain genomes for metagenomic binning, comparative biology and taxonomic classification.</title>
        <authorList>
            <person name="Goeker M."/>
        </authorList>
    </citation>
    <scope>NUCLEOTIDE SEQUENCE [LARGE SCALE GENOMIC DNA]</scope>
    <source>
        <strain evidence="2 3">DSM 23240</strain>
    </source>
</reference>
<feature type="transmembrane region" description="Helical" evidence="1">
    <location>
        <begin position="45"/>
        <end position="65"/>
    </location>
</feature>
<keyword evidence="1" id="KW-0812">Transmembrane</keyword>
<dbReference type="Proteomes" id="UP000571084">
    <property type="component" value="Unassembled WGS sequence"/>
</dbReference>
<evidence type="ECO:0008006" key="4">
    <source>
        <dbReference type="Google" id="ProtNLM"/>
    </source>
</evidence>
<comment type="caution">
    <text evidence="2">The sequence shown here is derived from an EMBL/GenBank/DDBJ whole genome shotgun (WGS) entry which is preliminary data.</text>
</comment>
<dbReference type="RefSeq" id="WP_168053951.1">
    <property type="nucleotide sequence ID" value="NZ_JAAOZT010000003.1"/>
</dbReference>
<keyword evidence="3" id="KW-1185">Reference proteome</keyword>
<sequence>MNPHFLNKRLILVLGYLGLVPFVMLTIACWLVSPDWLGEFIRGQMAYGVAALSFLGGIHWGAMVLRADMSAQRTKWALIWGIMPTMIAWFSTLFFAYGYTLLILGFIAAYQVDKRLFVWYGLPGWFTELRYRLTCVAVGAMVLAMLAAGVRGNLGA</sequence>
<gene>
    <name evidence="2" type="ORF">HNR39_003373</name>
</gene>
<dbReference type="InterPro" id="IPR021836">
    <property type="entry name" value="DUF3429"/>
</dbReference>
<keyword evidence="1" id="KW-1133">Transmembrane helix</keyword>
<proteinExistence type="predicted"/>
<organism evidence="2 3">
    <name type="scientific">Glaciimonas immobilis</name>
    <dbReference type="NCBI Taxonomy" id="728004"/>
    <lineage>
        <taxon>Bacteria</taxon>
        <taxon>Pseudomonadati</taxon>
        <taxon>Pseudomonadota</taxon>
        <taxon>Betaproteobacteria</taxon>
        <taxon>Burkholderiales</taxon>
        <taxon>Oxalobacteraceae</taxon>
        <taxon>Glaciimonas</taxon>
    </lineage>
</organism>
<feature type="transmembrane region" description="Helical" evidence="1">
    <location>
        <begin position="12"/>
        <end position="33"/>
    </location>
</feature>
<protein>
    <recommendedName>
        <fullName evidence="4">DUF3429 domain-containing protein</fullName>
    </recommendedName>
</protein>
<evidence type="ECO:0000313" key="3">
    <source>
        <dbReference type="Proteomes" id="UP000571084"/>
    </source>
</evidence>
<accession>A0A840RYL4</accession>
<feature type="transmembrane region" description="Helical" evidence="1">
    <location>
        <begin position="130"/>
        <end position="150"/>
    </location>
</feature>
<dbReference type="Pfam" id="PF11911">
    <property type="entry name" value="DUF3429"/>
    <property type="match status" value="1"/>
</dbReference>
<feature type="transmembrane region" description="Helical" evidence="1">
    <location>
        <begin position="77"/>
        <end position="110"/>
    </location>
</feature>
<keyword evidence="1" id="KW-0472">Membrane</keyword>
<dbReference type="PANTHER" id="PTHR15887:SF1">
    <property type="entry name" value="TRANSMEMBRANE PROTEIN 69"/>
    <property type="match status" value="1"/>
</dbReference>
<name>A0A840RYL4_9BURK</name>
<evidence type="ECO:0000313" key="2">
    <source>
        <dbReference type="EMBL" id="MBB5201520.1"/>
    </source>
</evidence>
<dbReference type="PANTHER" id="PTHR15887">
    <property type="entry name" value="TRANSMEMBRANE PROTEIN 69"/>
    <property type="match status" value="1"/>
</dbReference>
<dbReference type="EMBL" id="JACHHQ010000007">
    <property type="protein sequence ID" value="MBB5201520.1"/>
    <property type="molecule type" value="Genomic_DNA"/>
</dbReference>
<dbReference type="AlphaFoldDB" id="A0A840RYL4"/>
<evidence type="ECO:0000256" key="1">
    <source>
        <dbReference type="SAM" id="Phobius"/>
    </source>
</evidence>